<dbReference type="EMBL" id="JACHLR010000015">
    <property type="protein sequence ID" value="MBB4859900.1"/>
    <property type="molecule type" value="Genomic_DNA"/>
</dbReference>
<dbReference type="SUPFAM" id="SSF48452">
    <property type="entry name" value="TPR-like"/>
    <property type="match status" value="1"/>
</dbReference>
<proteinExistence type="predicted"/>
<organism evidence="2 3">
    <name type="scientific">Novosphingobium chloroacetimidivorans</name>
    <dbReference type="NCBI Taxonomy" id="1428314"/>
    <lineage>
        <taxon>Bacteria</taxon>
        <taxon>Pseudomonadati</taxon>
        <taxon>Pseudomonadota</taxon>
        <taxon>Alphaproteobacteria</taxon>
        <taxon>Sphingomonadales</taxon>
        <taxon>Sphingomonadaceae</taxon>
        <taxon>Novosphingobium</taxon>
    </lineage>
</organism>
<dbReference type="InterPro" id="IPR011990">
    <property type="entry name" value="TPR-like_helical_dom_sf"/>
</dbReference>
<dbReference type="Proteomes" id="UP000555448">
    <property type="component" value="Unassembled WGS sequence"/>
</dbReference>
<dbReference type="AlphaFoldDB" id="A0A7W7KBS4"/>
<name>A0A7W7KBS4_9SPHN</name>
<comment type="caution">
    <text evidence="2">The sequence shown here is derived from an EMBL/GenBank/DDBJ whole genome shotgun (WGS) entry which is preliminary data.</text>
</comment>
<reference evidence="2 3" key="1">
    <citation type="submission" date="2020-08" db="EMBL/GenBank/DDBJ databases">
        <title>Functional genomics of gut bacteria from endangered species of beetles.</title>
        <authorList>
            <person name="Carlos-Shanley C."/>
        </authorList>
    </citation>
    <scope>NUCLEOTIDE SEQUENCE [LARGE SCALE GENOMIC DNA]</scope>
    <source>
        <strain evidence="2 3">S00245</strain>
    </source>
</reference>
<dbReference type="Gene3D" id="1.25.40.10">
    <property type="entry name" value="Tetratricopeptide repeat domain"/>
    <property type="match status" value="1"/>
</dbReference>
<dbReference type="RefSeq" id="WP_184247676.1">
    <property type="nucleotide sequence ID" value="NZ_JACHLR010000015.1"/>
</dbReference>
<accession>A0A7W7KBS4</accession>
<evidence type="ECO:0000256" key="1">
    <source>
        <dbReference type="SAM" id="MobiDB-lite"/>
    </source>
</evidence>
<evidence type="ECO:0000313" key="3">
    <source>
        <dbReference type="Proteomes" id="UP000555448"/>
    </source>
</evidence>
<keyword evidence="3" id="KW-1185">Reference proteome</keyword>
<feature type="region of interest" description="Disordered" evidence="1">
    <location>
        <begin position="262"/>
        <end position="291"/>
    </location>
</feature>
<gene>
    <name evidence="2" type="ORF">HNO88_003233</name>
</gene>
<evidence type="ECO:0000313" key="2">
    <source>
        <dbReference type="EMBL" id="MBB4859900.1"/>
    </source>
</evidence>
<sequence length="475" mass="49054">MRHGVASEDEVDQGDPFAMQAHTLMARQLARLNNLVLSRTGMHSALAAALAVGCVAAPGFALAGPMGNIVAGGQGQVNPKAEKQVVAAERAVAKQPQSAENRARLAQSYLSAGRFVSASTAFEDAIALGDKAPTTALGMALSYIGSNRNAEAVTLLGQWREAMPVGDYALALALAGQPAQAVAILSAAIKQGDNTPKHRQNLAYAFALDGHLPEARVIASQDVPVDQIDARISEWALQASVGSQQSRVAALIGAPLRSDPGVPSQLALNPSPATPALAVSESPAPTASELPPVGADAPALAMVEPQAELPAAAEPELPTALAAASPAVRAFVSSPVVQDVASPVPAPQRMARAKLVTPVAAPKPKAGAPRRAAAPVVQGSHVVQLGSFTTEAGAHRAWGIFVRQDPSLKDRELRITQATVNGRRYWRVAAAGYDMASARSKCSSVRGSGKDCLAYAHKRELPGALGAVAQRLARR</sequence>
<protein>
    <submittedName>
        <fullName evidence="2">Flp pilus assembly protein TadD</fullName>
    </submittedName>
</protein>